<name>B8MQA8_TALSN</name>
<dbReference type="Proteomes" id="UP000001745">
    <property type="component" value="Unassembled WGS sequence"/>
</dbReference>
<sequence length="768" mass="88179">MAEHLFYPEEPQKPLRIEYNGPLYDKGDWDQYPVRGGWRTETGPEKFSLRAIPQDLRDCIECWLYFGVLCYVFGEKLEQNDFLLRDDKQYLTTRELNKYVENAKDWKKNKLGERAILIVQTVCEQLSRYKSILRDEMKLAIRLICHALWNISVKRDGPQTKTGHVQIWLLSTQYEADQLLKHGWCPWEVTKARMTGGGVDTPAYLLQLVRKKPAWDKKTHDLCKKTECVVNNIKDGEYATRHVTEDCACAHLQADIQQLHTILLEGGVPLLCISPPESKDDGFKIEIVRKRSSRQYVAISHVWSDGLGNENGNTLPHCQIQLLYERARRLATDKEYVPRHTGGPFGQLHTGASRLAHFASSQTRGKDESVLIWIDTLCIPHQRDVRSLAIQRIREVYLDAYRTMILDSEMRQVESQSTPPLQLLLRVLYCSGWIRRLWTLQEGLAAKSKLYVLFSDKAINISTIADEILSKIDKGKILILQENVAFFAMAVWFSFFKHTIDYASKFERAVDVFTSPFIKGGLTKENLLSWNWYNVAMRATSKAGDRPIILAGVLNLDVKEILDVKGDSDEQKSDERMRKFYSLLDEFPHDIIFQEGPRFEEDGMRWAMKVCQFLDEPRYLGSAIGKITPKGLQISTLWSWLFPSHVAFDLSVIDFDEGQRAWERWLAEYQLEDATTTNLCVFKPKVKVELKPEGSYGIILMETKGSRPGGLSLCALVELQTDTDGVNYARYIGVGTVKGMSDFADLPEDGYLLPFGWDSLQKREWVVG</sequence>
<protein>
    <recommendedName>
        <fullName evidence="1">Heterokaryon incompatibility domain-containing protein</fullName>
    </recommendedName>
</protein>
<dbReference type="AlphaFoldDB" id="B8MQA8"/>
<dbReference type="eggNOG" id="ENOG502SNEE">
    <property type="taxonomic scope" value="Eukaryota"/>
</dbReference>
<dbReference type="PhylomeDB" id="B8MQA8"/>
<proteinExistence type="predicted"/>
<gene>
    <name evidence="2" type="ORF">TSTA_057460</name>
</gene>
<dbReference type="InParanoid" id="B8MQA8"/>
<dbReference type="OMA" id="IECWLYF"/>
<dbReference type="Pfam" id="PF06985">
    <property type="entry name" value="HET"/>
    <property type="match status" value="1"/>
</dbReference>
<dbReference type="GeneID" id="8108882"/>
<dbReference type="VEuPathDB" id="FungiDB:TSTA_057460"/>
<dbReference type="HOGENOM" id="CLU_009388_3_0_1"/>
<reference evidence="3" key="1">
    <citation type="journal article" date="2015" name="Genome Announc.">
        <title>Genome sequence of the AIDS-associated pathogen Penicillium marneffei (ATCC18224) and its near taxonomic relative Talaromyces stipitatus (ATCC10500).</title>
        <authorList>
            <person name="Nierman W.C."/>
            <person name="Fedorova-Abrams N.D."/>
            <person name="Andrianopoulos A."/>
        </authorList>
    </citation>
    <scope>NUCLEOTIDE SEQUENCE [LARGE SCALE GENOMIC DNA]</scope>
    <source>
        <strain evidence="3">ATCC 10500 / CBS 375.48 / QM 6759 / NRRL 1006</strain>
    </source>
</reference>
<dbReference type="PANTHER" id="PTHR39596">
    <property type="match status" value="1"/>
</dbReference>
<evidence type="ECO:0000259" key="1">
    <source>
        <dbReference type="Pfam" id="PF06985"/>
    </source>
</evidence>
<dbReference type="PANTHER" id="PTHR39596:SF2">
    <property type="entry name" value="HET DOMAIN PROTEIN (AFU_ORTHOLOGUE AFUA_1G17550)-RELATED"/>
    <property type="match status" value="1"/>
</dbReference>
<keyword evidence="3" id="KW-1185">Reference proteome</keyword>
<dbReference type="OrthoDB" id="2426273at2759"/>
<accession>B8MQA8</accession>
<dbReference type="STRING" id="441959.B8MQA8"/>
<dbReference type="EMBL" id="EQ962659">
    <property type="protein sequence ID" value="EED13255.1"/>
    <property type="molecule type" value="Genomic_DNA"/>
</dbReference>
<evidence type="ECO:0000313" key="2">
    <source>
        <dbReference type="EMBL" id="EED13255.1"/>
    </source>
</evidence>
<dbReference type="RefSeq" id="XP_002487366.1">
    <property type="nucleotide sequence ID" value="XM_002487321.1"/>
</dbReference>
<dbReference type="InterPro" id="IPR010730">
    <property type="entry name" value="HET"/>
</dbReference>
<feature type="domain" description="Heterokaryon incompatibility" evidence="1">
    <location>
        <begin position="296"/>
        <end position="411"/>
    </location>
</feature>
<evidence type="ECO:0000313" key="3">
    <source>
        <dbReference type="Proteomes" id="UP000001745"/>
    </source>
</evidence>
<organism evidence="2 3">
    <name type="scientific">Talaromyces stipitatus (strain ATCC 10500 / CBS 375.48 / QM 6759 / NRRL 1006)</name>
    <name type="common">Penicillium stipitatum</name>
    <dbReference type="NCBI Taxonomy" id="441959"/>
    <lineage>
        <taxon>Eukaryota</taxon>
        <taxon>Fungi</taxon>
        <taxon>Dikarya</taxon>
        <taxon>Ascomycota</taxon>
        <taxon>Pezizomycotina</taxon>
        <taxon>Eurotiomycetes</taxon>
        <taxon>Eurotiomycetidae</taxon>
        <taxon>Eurotiales</taxon>
        <taxon>Trichocomaceae</taxon>
        <taxon>Talaromyces</taxon>
        <taxon>Talaromyces sect. Talaromyces</taxon>
    </lineage>
</organism>